<evidence type="ECO:0000259" key="18">
    <source>
        <dbReference type="SMART" id="SM00861"/>
    </source>
</evidence>
<dbReference type="InterPro" id="IPR033247">
    <property type="entry name" value="Transketolase_fam"/>
</dbReference>
<dbReference type="Pfam" id="PF00456">
    <property type="entry name" value="Transketolase_N"/>
    <property type="match status" value="1"/>
</dbReference>
<proteinExistence type="inferred from homology"/>
<organism evidence="19 20">
    <name type="scientific">Paraburkholderia diazotrophica</name>
    <dbReference type="NCBI Taxonomy" id="667676"/>
    <lineage>
        <taxon>Bacteria</taxon>
        <taxon>Pseudomonadati</taxon>
        <taxon>Pseudomonadota</taxon>
        <taxon>Betaproteobacteria</taxon>
        <taxon>Burkholderiales</taxon>
        <taxon>Burkholderiaceae</taxon>
        <taxon>Paraburkholderia</taxon>
    </lineage>
</organism>
<feature type="binding site" evidence="16">
    <location>
        <position position="207"/>
    </location>
    <ligand>
        <name>Mg(2+)</name>
        <dbReference type="ChEBI" id="CHEBI:18420"/>
    </ligand>
</feature>
<dbReference type="InterPro" id="IPR005474">
    <property type="entry name" value="Transketolase_N"/>
</dbReference>
<feature type="binding site" evidence="14">
    <location>
        <position position="283"/>
    </location>
    <ligand>
        <name>substrate</name>
    </ligand>
</feature>
<dbReference type="STRING" id="667676.SAMN05192539_1009194"/>
<dbReference type="FunFam" id="3.40.50.970:FF:000004">
    <property type="entry name" value="Transketolase"/>
    <property type="match status" value="1"/>
</dbReference>
<evidence type="ECO:0000256" key="8">
    <source>
        <dbReference type="ARBA" id="ARBA00022837"/>
    </source>
</evidence>
<dbReference type="EC" id="2.2.1.1" evidence="5 12"/>
<dbReference type="EMBL" id="FNYE01000009">
    <property type="protein sequence ID" value="SEJ34991.1"/>
    <property type="molecule type" value="Genomic_DNA"/>
</dbReference>
<feature type="binding site" evidence="15">
    <location>
        <position position="207"/>
    </location>
    <ligand>
        <name>thiamine diphosphate</name>
        <dbReference type="ChEBI" id="CHEBI:58937"/>
    </ligand>
</feature>
<evidence type="ECO:0000256" key="14">
    <source>
        <dbReference type="PIRSR" id="PIRSR605478-2"/>
    </source>
</evidence>
<feature type="binding site" evidence="15">
    <location>
        <begin position="136"/>
        <end position="138"/>
    </location>
    <ligand>
        <name>thiamine diphosphate</name>
        <dbReference type="ChEBI" id="CHEBI:58937"/>
    </ligand>
</feature>
<evidence type="ECO:0000256" key="9">
    <source>
        <dbReference type="ARBA" id="ARBA00022842"/>
    </source>
</evidence>
<gene>
    <name evidence="19" type="ORF">SAMN05192539_1009194</name>
</gene>
<feature type="binding site" evidence="14">
    <location>
        <position position="35"/>
    </location>
    <ligand>
        <name>substrate</name>
    </ligand>
</feature>
<keyword evidence="20" id="KW-1185">Reference proteome</keyword>
<feature type="binding site" evidence="14">
    <location>
        <position position="543"/>
    </location>
    <ligand>
        <name>substrate</name>
    </ligand>
</feature>
<dbReference type="SUPFAM" id="SSF52518">
    <property type="entry name" value="Thiamin diphosphate-binding fold (THDP-binding)"/>
    <property type="match status" value="2"/>
</dbReference>
<evidence type="ECO:0000256" key="12">
    <source>
        <dbReference type="NCBIfam" id="TIGR00232"/>
    </source>
</evidence>
<feature type="binding site" evidence="16">
    <location>
        <position position="177"/>
    </location>
    <ligand>
        <name>Mg(2+)</name>
        <dbReference type="ChEBI" id="CHEBI:18420"/>
    </ligand>
</feature>
<dbReference type="InterPro" id="IPR005475">
    <property type="entry name" value="Transketolase-like_Pyr-bd"/>
</dbReference>
<dbReference type="InterPro" id="IPR055152">
    <property type="entry name" value="Transketolase-like_C_2"/>
</dbReference>
<feature type="binding site" evidence="15">
    <location>
        <position position="283"/>
    </location>
    <ligand>
        <name>thiamine diphosphate</name>
        <dbReference type="ChEBI" id="CHEBI:58937"/>
    </ligand>
</feature>
<feature type="binding site" evidence="15">
    <location>
        <position position="75"/>
    </location>
    <ligand>
        <name>thiamine diphosphate</name>
        <dbReference type="ChEBI" id="CHEBI:58937"/>
    </ligand>
</feature>
<keyword evidence="8" id="KW-0106">Calcium</keyword>
<comment type="cofactor">
    <cofactor evidence="2">
        <name>Co(2+)</name>
        <dbReference type="ChEBI" id="CHEBI:48828"/>
    </cofactor>
</comment>
<feature type="binding site" evidence="14">
    <location>
        <position position="496"/>
    </location>
    <ligand>
        <name>substrate</name>
    </ligand>
</feature>
<keyword evidence="9 16" id="KW-0460">Magnesium</keyword>
<evidence type="ECO:0000313" key="20">
    <source>
        <dbReference type="Proteomes" id="UP000198866"/>
    </source>
</evidence>
<dbReference type="CDD" id="cd02012">
    <property type="entry name" value="TPP_TK"/>
    <property type="match status" value="1"/>
</dbReference>
<comment type="cofactor">
    <cofactor evidence="1">
        <name>Ca(2+)</name>
        <dbReference type="ChEBI" id="CHEBI:29108"/>
    </cofactor>
</comment>
<dbReference type="AlphaFoldDB" id="A0A1H6Y151"/>
<dbReference type="OrthoDB" id="8732661at2"/>
<dbReference type="InterPro" id="IPR020826">
    <property type="entry name" value="Transketolase_BS"/>
</dbReference>
<dbReference type="FunFam" id="3.40.50.970:FF:000003">
    <property type="entry name" value="Transketolase"/>
    <property type="match status" value="1"/>
</dbReference>
<comment type="catalytic activity">
    <reaction evidence="11">
        <text>D-sedoheptulose 7-phosphate + D-glyceraldehyde 3-phosphate = aldehydo-D-ribose 5-phosphate + D-xylulose 5-phosphate</text>
        <dbReference type="Rhea" id="RHEA:10508"/>
        <dbReference type="ChEBI" id="CHEBI:57483"/>
        <dbReference type="ChEBI" id="CHEBI:57737"/>
        <dbReference type="ChEBI" id="CHEBI:58273"/>
        <dbReference type="ChEBI" id="CHEBI:59776"/>
        <dbReference type="EC" id="2.2.1.1"/>
    </reaction>
</comment>
<feature type="binding site" evidence="14">
    <location>
        <position position="379"/>
    </location>
    <ligand>
        <name>substrate</name>
    </ligand>
</feature>
<dbReference type="PANTHER" id="PTHR43522:SF2">
    <property type="entry name" value="TRANSKETOLASE 1-RELATED"/>
    <property type="match status" value="1"/>
</dbReference>
<comment type="subunit">
    <text evidence="4">Homodimer.</text>
</comment>
<evidence type="ECO:0000256" key="5">
    <source>
        <dbReference type="ARBA" id="ARBA00013152"/>
    </source>
</evidence>
<dbReference type="PROSITE" id="PS00802">
    <property type="entry name" value="TRANSKETOLASE_2"/>
    <property type="match status" value="1"/>
</dbReference>
<feature type="binding site" evidence="14">
    <location>
        <position position="484"/>
    </location>
    <ligand>
        <name>substrate</name>
    </ligand>
</feature>
<dbReference type="GO" id="GO:0005829">
    <property type="term" value="C:cytosol"/>
    <property type="evidence" value="ECO:0007669"/>
    <property type="project" value="TreeGrafter"/>
</dbReference>
<evidence type="ECO:0000313" key="19">
    <source>
        <dbReference type="EMBL" id="SEJ34991.1"/>
    </source>
</evidence>
<evidence type="ECO:0000256" key="7">
    <source>
        <dbReference type="ARBA" id="ARBA00022723"/>
    </source>
</evidence>
<dbReference type="Proteomes" id="UP000198866">
    <property type="component" value="Unassembled WGS sequence"/>
</dbReference>
<dbReference type="Pfam" id="PF22613">
    <property type="entry name" value="Transketolase_C_1"/>
    <property type="match status" value="1"/>
</dbReference>
<keyword evidence="6" id="KW-0808">Transferase</keyword>
<sequence length="699" mass="76363">MSQVTPKSTSDLDQLAIDTIRTLSMDAVQKANSGHPGTPMALAPVAFHLWQNHLRYDPDAPLWPNRDRFVLSVGHASMLLYSLLHLAGVKAVDEDGKPLDKPAVSLDDIRQFRQLDSVTPGHPEYRMTTGVETTTGPLGQGLGNSVGMAMAARWHEAHFNKPDAPLFDYRVYALCGDGDMMEGVSHEAASLAGHLRLSNLIWIYDSNRVTIEGHTDLAYSDDVESRFRGYNWHTLHVDDANDANALEAAINEAKAVTDRPTLIVVKSIIGWGAPNKQDTASAHGEPLGEEEIKLAKRAYGWPEDAQFLVPNGVREHFAQGLGARGKATHDVWKQRFAEYARKYPQLAKEFDQMQSSALPEDWDADIPVFDADAKGMATRESSGKVLNAIAQRVPWMIGGAADLAPSTKTNLKFEGTGSFEHDNYGGRNLHFGIREHGMGAVANGLALSGLRPFASTFLIFSDYMKPPIRLSAIMEVPVIYVFTHDSIGVGEDGPTHQPIEQLASLRGIPGLTTLRPADANEVAEAWRVALSHPHVPACIVVTRQPLPTFDRKKYASAEGVRRGAYVLADVPAGKKPDVLLLATGSEVSLCIDAYEALKGEGINARVVSMPSWDVFEQQDHAYKDSVLPPDVHPRVAVEQAATLGWDRYVGRLGSQIVMHTFGASAPLKALKTKFGFTPERVADEAKKQIARCKSGNVKE</sequence>
<dbReference type="NCBIfam" id="TIGR00232">
    <property type="entry name" value="tktlase_bact"/>
    <property type="match status" value="1"/>
</dbReference>
<evidence type="ECO:0000256" key="1">
    <source>
        <dbReference type="ARBA" id="ARBA00001913"/>
    </source>
</evidence>
<dbReference type="Gene3D" id="3.40.50.920">
    <property type="match status" value="1"/>
</dbReference>
<reference evidence="20" key="1">
    <citation type="submission" date="2016-10" db="EMBL/GenBank/DDBJ databases">
        <authorList>
            <person name="Varghese N."/>
            <person name="Submissions S."/>
        </authorList>
    </citation>
    <scope>NUCLEOTIDE SEQUENCE [LARGE SCALE GENOMIC DNA]</scope>
    <source>
        <strain evidence="20">LMG 26031</strain>
    </source>
</reference>
<comment type="cofactor">
    <cofactor evidence="15">
        <name>thiamine diphosphate</name>
        <dbReference type="ChEBI" id="CHEBI:58937"/>
    </cofactor>
    <text evidence="15">Binds 1 thiamine pyrophosphate per subunit. During the reaction, the substrate forms a covalent intermediate with the cofactor.</text>
</comment>
<dbReference type="GO" id="GO:0009052">
    <property type="term" value="P:pentose-phosphate shunt, non-oxidative branch"/>
    <property type="evidence" value="ECO:0007669"/>
    <property type="project" value="UniProtKB-ARBA"/>
</dbReference>
<evidence type="ECO:0000256" key="16">
    <source>
        <dbReference type="PIRSR" id="PIRSR605478-4"/>
    </source>
</evidence>
<accession>A0A1H6Y151</accession>
<feature type="active site" description="Proton donor" evidence="13">
    <location>
        <position position="435"/>
    </location>
</feature>
<evidence type="ECO:0000256" key="13">
    <source>
        <dbReference type="PIRSR" id="PIRSR605478-1"/>
    </source>
</evidence>
<evidence type="ECO:0000256" key="6">
    <source>
        <dbReference type="ARBA" id="ARBA00022679"/>
    </source>
</evidence>
<evidence type="ECO:0000256" key="15">
    <source>
        <dbReference type="PIRSR" id="PIRSR605478-3"/>
    </source>
</evidence>
<feature type="binding site" evidence="16">
    <location>
        <position position="209"/>
    </location>
    <ligand>
        <name>Mg(2+)</name>
        <dbReference type="ChEBI" id="CHEBI:18420"/>
    </ligand>
</feature>
<protein>
    <recommendedName>
        <fullName evidence="5 12">Transketolase</fullName>
        <ecNumber evidence="5 12">2.2.1.1</ecNumber>
    </recommendedName>
</protein>
<evidence type="ECO:0000256" key="11">
    <source>
        <dbReference type="ARBA" id="ARBA00049473"/>
    </source>
</evidence>
<keyword evidence="7 16" id="KW-0479">Metal-binding</keyword>
<evidence type="ECO:0000256" key="17">
    <source>
        <dbReference type="PIRSR" id="PIRSR605478-5"/>
    </source>
</evidence>
<evidence type="ECO:0000256" key="10">
    <source>
        <dbReference type="ARBA" id="ARBA00023052"/>
    </source>
</evidence>
<feature type="binding site" evidence="15">
    <location>
        <position position="178"/>
    </location>
    <ligand>
        <name>thiamine diphosphate</name>
        <dbReference type="ChEBI" id="CHEBI:58937"/>
    </ligand>
</feature>
<evidence type="ECO:0000256" key="2">
    <source>
        <dbReference type="ARBA" id="ARBA00001941"/>
    </source>
</evidence>
<dbReference type="InterPro" id="IPR005478">
    <property type="entry name" value="Transketolase_bac-like"/>
</dbReference>
<dbReference type="InterPro" id="IPR029061">
    <property type="entry name" value="THDP-binding"/>
</dbReference>
<feature type="site" description="Important for catalytic activity" evidence="17">
    <location>
        <position position="35"/>
    </location>
</feature>
<dbReference type="GO" id="GO:0046872">
    <property type="term" value="F:metal ion binding"/>
    <property type="evidence" value="ECO:0007669"/>
    <property type="project" value="UniProtKB-KW"/>
</dbReference>
<dbReference type="RefSeq" id="WP_090866055.1">
    <property type="nucleotide sequence ID" value="NZ_FNYE01000009.1"/>
</dbReference>
<evidence type="ECO:0000256" key="3">
    <source>
        <dbReference type="ARBA" id="ARBA00007131"/>
    </source>
</evidence>
<feature type="binding site" evidence="14">
    <location>
        <position position="492"/>
    </location>
    <ligand>
        <name>substrate</name>
    </ligand>
</feature>
<dbReference type="Pfam" id="PF02779">
    <property type="entry name" value="Transket_pyr"/>
    <property type="match status" value="1"/>
</dbReference>
<dbReference type="Gene3D" id="3.40.50.970">
    <property type="match status" value="2"/>
</dbReference>
<dbReference type="SUPFAM" id="SSF52922">
    <property type="entry name" value="TK C-terminal domain-like"/>
    <property type="match status" value="1"/>
</dbReference>
<feature type="binding site" evidence="15">
    <location>
        <position position="460"/>
    </location>
    <ligand>
        <name>thiamine diphosphate</name>
        <dbReference type="ChEBI" id="CHEBI:58937"/>
    </ligand>
</feature>
<dbReference type="InterPro" id="IPR009014">
    <property type="entry name" value="Transketo_C/PFOR_II"/>
</dbReference>
<feature type="binding site" evidence="14">
    <location>
        <position position="406"/>
    </location>
    <ligand>
        <name>substrate</name>
    </ligand>
</feature>
<keyword evidence="10 15" id="KW-0786">Thiamine pyrophosphate</keyword>
<dbReference type="GO" id="GO:0004802">
    <property type="term" value="F:transketolase activity"/>
    <property type="evidence" value="ECO:0007669"/>
    <property type="project" value="UniProtKB-UniRule"/>
</dbReference>
<evidence type="ECO:0000256" key="4">
    <source>
        <dbReference type="ARBA" id="ARBA00011738"/>
    </source>
</evidence>
<feature type="domain" description="Transketolase-like pyrimidine-binding" evidence="18">
    <location>
        <begin position="376"/>
        <end position="548"/>
    </location>
</feature>
<dbReference type="CDD" id="cd07033">
    <property type="entry name" value="TPP_PYR_DXS_TK_like"/>
    <property type="match status" value="1"/>
</dbReference>
<name>A0A1H6Y151_9BURK</name>
<dbReference type="SMART" id="SM00861">
    <property type="entry name" value="Transket_pyr"/>
    <property type="match status" value="1"/>
</dbReference>
<feature type="site" description="Important for catalytic activity" evidence="17">
    <location>
        <position position="283"/>
    </location>
</feature>
<comment type="similarity">
    <text evidence="3">Belongs to the transketolase family.</text>
</comment>
<comment type="cofactor">
    <cofactor evidence="16">
        <name>Mg(2+)</name>
        <dbReference type="ChEBI" id="CHEBI:18420"/>
    </cofactor>
    <text evidence="16">Binds 1 Mg(2+) ion per subunit. Can also utilize other divalent metal cations, such as Ca(2+), Mn(2+) and Co(2+).</text>
</comment>
<dbReference type="FunFam" id="3.40.50.920:FF:000003">
    <property type="entry name" value="Transketolase"/>
    <property type="match status" value="1"/>
</dbReference>
<dbReference type="PANTHER" id="PTHR43522">
    <property type="entry name" value="TRANSKETOLASE"/>
    <property type="match status" value="1"/>
</dbReference>